<organism evidence="2 3">
    <name type="scientific">Pseudomonas frederiksbergensis</name>
    <dbReference type="NCBI Taxonomy" id="104087"/>
    <lineage>
        <taxon>Bacteria</taxon>
        <taxon>Pseudomonadati</taxon>
        <taxon>Pseudomonadota</taxon>
        <taxon>Gammaproteobacteria</taxon>
        <taxon>Pseudomonadales</taxon>
        <taxon>Pseudomonadaceae</taxon>
        <taxon>Pseudomonas</taxon>
    </lineage>
</organism>
<evidence type="ECO:0000313" key="2">
    <source>
        <dbReference type="EMBL" id="KHK61941.1"/>
    </source>
</evidence>
<reference evidence="3" key="1">
    <citation type="submission" date="2015-03" db="EMBL/GenBank/DDBJ databases">
        <title>Pseudomonas frederiksbergensis hydrocarbon degrader.</title>
        <authorList>
            <person name="Brown L.M."/>
            <person name="Ruiz O.N."/>
            <person name="Mueller S."/>
            <person name="Gunasekera T.S."/>
        </authorList>
    </citation>
    <scope>NUCLEOTIDE SEQUENCE [LARGE SCALE GENOMIC DNA]</scope>
    <source>
        <strain evidence="3">SI8</strain>
    </source>
</reference>
<feature type="domain" description="DUF7694" evidence="1">
    <location>
        <begin position="54"/>
        <end position="120"/>
    </location>
</feature>
<proteinExistence type="predicted"/>
<dbReference type="RefSeq" id="WP_039593924.1">
    <property type="nucleotide sequence ID" value="NZ_JQGJ02000020.1"/>
</dbReference>
<name>A0A0B1YY68_9PSED</name>
<dbReference type="EMBL" id="JQGJ01000023">
    <property type="protein sequence ID" value="KHK61941.1"/>
    <property type="molecule type" value="Genomic_DNA"/>
</dbReference>
<comment type="caution">
    <text evidence="2">The sequence shown here is derived from an EMBL/GenBank/DDBJ whole genome shotgun (WGS) entry which is preliminary data.</text>
</comment>
<dbReference type="Proteomes" id="UP000030949">
    <property type="component" value="Unassembled WGS sequence"/>
</dbReference>
<protein>
    <submittedName>
        <fullName evidence="2">Membrane protein</fullName>
    </submittedName>
</protein>
<dbReference type="InterPro" id="IPR056111">
    <property type="entry name" value="DUF7694"/>
</dbReference>
<dbReference type="Pfam" id="PF24746">
    <property type="entry name" value="DUF7694"/>
    <property type="match status" value="1"/>
</dbReference>
<evidence type="ECO:0000313" key="3">
    <source>
        <dbReference type="Proteomes" id="UP000030949"/>
    </source>
</evidence>
<gene>
    <name evidence="2" type="ORF">JZ00_25380</name>
</gene>
<evidence type="ECO:0000259" key="1">
    <source>
        <dbReference type="Pfam" id="PF24746"/>
    </source>
</evidence>
<dbReference type="AlphaFoldDB" id="A0A0B1YY68"/>
<sequence length="130" mass="15411">MNTDRNQRRLLEKQNAKLPPYLQRMPPEQWPGFKPPDLIEVWRSRNFLVQIYAEPAGYQRMSICRSIHNGDSWVDQVTWDELMRLKRECGRGDADAVEVFPADQDIVNVANMRHLFFPPEPLSFKWKALR</sequence>
<dbReference type="OrthoDB" id="2087742at2"/>
<accession>A0A0B1YY68</accession>